<organism evidence="2 3">
    <name type="scientific">Amycolatopsis azurea DSM 43854</name>
    <dbReference type="NCBI Taxonomy" id="1238180"/>
    <lineage>
        <taxon>Bacteria</taxon>
        <taxon>Bacillati</taxon>
        <taxon>Actinomycetota</taxon>
        <taxon>Actinomycetes</taxon>
        <taxon>Pseudonocardiales</taxon>
        <taxon>Pseudonocardiaceae</taxon>
        <taxon>Amycolatopsis</taxon>
    </lineage>
</organism>
<sequence length="102" mass="11188">MSQVPAIEWFRVTGRTTLVISWTTQVIRRTTRRPGGRFAAGPAACVCRPSSHTCRPSDHACRPVSHLKLPDRVVVSGDSCSNPNRHSRPTRGQAGSTAYCRT</sequence>
<evidence type="ECO:0000313" key="2">
    <source>
        <dbReference type="EMBL" id="EMD22661.1"/>
    </source>
</evidence>
<dbReference type="PATRIC" id="fig|1238180.3.peg.7607"/>
<evidence type="ECO:0000313" key="3">
    <source>
        <dbReference type="Proteomes" id="UP000014137"/>
    </source>
</evidence>
<comment type="caution">
    <text evidence="2">The sequence shown here is derived from an EMBL/GenBank/DDBJ whole genome shotgun (WGS) entry which is preliminary data.</text>
</comment>
<accession>M2Q7E3</accession>
<protein>
    <submittedName>
        <fullName evidence="2">Uncharacterized protein</fullName>
    </submittedName>
</protein>
<gene>
    <name evidence="2" type="ORF">C791_8221</name>
</gene>
<dbReference type="Proteomes" id="UP000014137">
    <property type="component" value="Unassembled WGS sequence"/>
</dbReference>
<feature type="region of interest" description="Disordered" evidence="1">
    <location>
        <begin position="77"/>
        <end position="102"/>
    </location>
</feature>
<name>M2Q7E3_9PSEU</name>
<dbReference type="AlphaFoldDB" id="M2Q7E3"/>
<reference evidence="2 3" key="1">
    <citation type="submission" date="2012-10" db="EMBL/GenBank/DDBJ databases">
        <title>Genome assembly of Amycolatopsis azurea DSM 43854.</title>
        <authorList>
            <person name="Khatri I."/>
            <person name="Kaur I."/>
            <person name="Subramanian S."/>
            <person name="Mayilraj S."/>
        </authorList>
    </citation>
    <scope>NUCLEOTIDE SEQUENCE [LARGE SCALE GENOMIC DNA]</scope>
    <source>
        <strain evidence="2 3">DSM 43854</strain>
    </source>
</reference>
<evidence type="ECO:0000256" key="1">
    <source>
        <dbReference type="SAM" id="MobiDB-lite"/>
    </source>
</evidence>
<proteinExistence type="predicted"/>
<dbReference type="EMBL" id="ANMG01000091">
    <property type="protein sequence ID" value="EMD22661.1"/>
    <property type="molecule type" value="Genomic_DNA"/>
</dbReference>